<dbReference type="Proteomes" id="UP000192328">
    <property type="component" value="Unassembled WGS sequence"/>
</dbReference>
<protein>
    <submittedName>
        <fullName evidence="1">Branched-chain amino acid transport protein</fullName>
    </submittedName>
</protein>
<comment type="caution">
    <text evidence="1">The sequence shown here is derived from an EMBL/GenBank/DDBJ whole genome shotgun (WGS) entry which is preliminary data.</text>
</comment>
<sequence>MNWSVFLPYLAVTAGVTYLIRMLPLTVFRREIKSRFVRSFLAYIPYAVLGAMTFPDVFYSTGDMRTAIFGVAVAVLLAWRGRSLLTVAVAACCAVALAQGFLLLV</sequence>
<proteinExistence type="predicted"/>
<accession>A0AC61PQM4</accession>
<reference evidence="1" key="1">
    <citation type="submission" date="2017-04" db="EMBL/GenBank/DDBJ databases">
        <authorList>
            <person name="Varghese N."/>
            <person name="Submissions S."/>
        </authorList>
    </citation>
    <scope>NUCLEOTIDE SEQUENCE</scope>
    <source>
        <strain evidence="1">WTE2008</strain>
    </source>
</reference>
<evidence type="ECO:0000313" key="2">
    <source>
        <dbReference type="Proteomes" id="UP000192328"/>
    </source>
</evidence>
<gene>
    <name evidence="1" type="ORF">SAMN06297397_0010</name>
</gene>
<organism evidence="1 2">
    <name type="scientific">Aristaeella lactis</name>
    <dbReference type="NCBI Taxonomy" id="3046383"/>
    <lineage>
        <taxon>Bacteria</taxon>
        <taxon>Bacillati</taxon>
        <taxon>Bacillota</taxon>
        <taxon>Clostridia</taxon>
        <taxon>Eubacteriales</taxon>
        <taxon>Aristaeellaceae</taxon>
        <taxon>Aristaeella</taxon>
    </lineage>
</organism>
<dbReference type="EMBL" id="FWXZ01000010">
    <property type="protein sequence ID" value="SMC92307.1"/>
    <property type="molecule type" value="Genomic_DNA"/>
</dbReference>
<evidence type="ECO:0000313" key="1">
    <source>
        <dbReference type="EMBL" id="SMC92307.1"/>
    </source>
</evidence>
<keyword evidence="2" id="KW-1185">Reference proteome</keyword>
<name>A0AC61PQM4_9FIRM</name>